<evidence type="ECO:0000259" key="1">
    <source>
        <dbReference type="PROSITE" id="PS51704"/>
    </source>
</evidence>
<dbReference type="PANTHER" id="PTHR46211:SF7">
    <property type="entry name" value="GLYCEROPHOSPHODIESTER PHOSPHODIESTERASE"/>
    <property type="match status" value="1"/>
</dbReference>
<dbReference type="EC" id="3.1.4.46" evidence="2"/>
<evidence type="ECO:0000313" key="3">
    <source>
        <dbReference type="Proteomes" id="UP000809829"/>
    </source>
</evidence>
<reference evidence="2 3" key="1">
    <citation type="submission" date="2021-01" db="EMBL/GenBank/DDBJ databases">
        <title>Genomic Encyclopedia of Type Strains, Phase IV (KMG-IV): sequencing the most valuable type-strain genomes for metagenomic binning, comparative biology and taxonomic classification.</title>
        <authorList>
            <person name="Goeker M."/>
        </authorList>
    </citation>
    <scope>NUCLEOTIDE SEQUENCE [LARGE SCALE GENOMIC DNA]</scope>
    <source>
        <strain evidence="2 3">DSM 104297</strain>
    </source>
</reference>
<organism evidence="2 3">
    <name type="scientific">Priestia iocasae</name>
    <dbReference type="NCBI Taxonomy" id="2291674"/>
    <lineage>
        <taxon>Bacteria</taxon>
        <taxon>Bacillati</taxon>
        <taxon>Bacillota</taxon>
        <taxon>Bacilli</taxon>
        <taxon>Bacillales</taxon>
        <taxon>Bacillaceae</taxon>
        <taxon>Priestia</taxon>
    </lineage>
</organism>
<keyword evidence="3" id="KW-1185">Reference proteome</keyword>
<dbReference type="Proteomes" id="UP000809829">
    <property type="component" value="Unassembled WGS sequence"/>
</dbReference>
<keyword evidence="2" id="KW-0378">Hydrolase</keyword>
<feature type="domain" description="GP-PDE" evidence="1">
    <location>
        <begin position="35"/>
        <end position="282"/>
    </location>
</feature>
<dbReference type="RefSeq" id="WP_205186680.1">
    <property type="nucleotide sequence ID" value="NZ_JAFBFC010000003.1"/>
</dbReference>
<dbReference type="Gene3D" id="3.20.20.190">
    <property type="entry name" value="Phosphatidylinositol (PI) phosphodiesterase"/>
    <property type="match status" value="1"/>
</dbReference>
<dbReference type="CDD" id="cd08601">
    <property type="entry name" value="GDPD_SaGlpQ_like"/>
    <property type="match status" value="1"/>
</dbReference>
<accession>A0ABS2QWL2</accession>
<dbReference type="InterPro" id="IPR017946">
    <property type="entry name" value="PLC-like_Pdiesterase_TIM-brl"/>
</dbReference>
<dbReference type="SUPFAM" id="SSF51695">
    <property type="entry name" value="PLC-like phosphodiesterases"/>
    <property type="match status" value="1"/>
</dbReference>
<dbReference type="Pfam" id="PF03009">
    <property type="entry name" value="GDPD"/>
    <property type="match status" value="1"/>
</dbReference>
<dbReference type="GO" id="GO:0008889">
    <property type="term" value="F:glycerophosphodiester phosphodiesterase activity"/>
    <property type="evidence" value="ECO:0007669"/>
    <property type="project" value="UniProtKB-EC"/>
</dbReference>
<dbReference type="PANTHER" id="PTHR46211">
    <property type="entry name" value="GLYCEROPHOSPHORYL DIESTER PHOSPHODIESTERASE"/>
    <property type="match status" value="1"/>
</dbReference>
<protein>
    <submittedName>
        <fullName evidence="2">Glycerophosphoryl diester phosphodiesterase</fullName>
        <ecNumber evidence="2">3.1.4.46</ecNumber>
    </submittedName>
</protein>
<gene>
    <name evidence="2" type="ORF">JOC83_001988</name>
</gene>
<dbReference type="PROSITE" id="PS51704">
    <property type="entry name" value="GP_PDE"/>
    <property type="match status" value="1"/>
</dbReference>
<dbReference type="InterPro" id="IPR030395">
    <property type="entry name" value="GP_PDE_dom"/>
</dbReference>
<dbReference type="EMBL" id="JAFBFC010000003">
    <property type="protein sequence ID" value="MBM7703141.1"/>
    <property type="molecule type" value="Genomic_DNA"/>
</dbReference>
<sequence length="284" mass="32605">MRRNVLYLCIIILLTTIVCAFTYDDSSIQNKQNHVSIIAHRGASAYAPEHTIAAYELAKEMGSDYIEIDLQLTKDGHLVAMHDVTVNRTTNGFGFVKNLTLKDIKKLNAGSTFNKRYPDLAKPLYNKQKVPTIDEIFQHFGNDVHYYIETKSPQYGVGIEQKLFNKFKQYNIDTERVIVQSFSKKSLKTLHKLDSKLKLVQLIKYARHAKISAQQIQELKTYASGVGPNASSLNPTYIQHIRKHQLDVHPYTVNSKKEMKRLIDWGVTGMFTNTPDLLYRMLHN</sequence>
<name>A0ABS2QWL2_9BACI</name>
<proteinExistence type="predicted"/>
<comment type="caution">
    <text evidence="2">The sequence shown here is derived from an EMBL/GenBank/DDBJ whole genome shotgun (WGS) entry which is preliminary data.</text>
</comment>
<evidence type="ECO:0000313" key="2">
    <source>
        <dbReference type="EMBL" id="MBM7703141.1"/>
    </source>
</evidence>